<dbReference type="eggNOG" id="COG0553">
    <property type="taxonomic scope" value="Bacteria"/>
</dbReference>
<evidence type="ECO:0000256" key="3">
    <source>
        <dbReference type="ARBA" id="ARBA00022806"/>
    </source>
</evidence>
<evidence type="ECO:0008006" key="10">
    <source>
        <dbReference type="Google" id="ProtNLM"/>
    </source>
</evidence>
<dbReference type="InterPro" id="IPR057342">
    <property type="entry name" value="DEXDc_RapA"/>
</dbReference>
<dbReference type="Gene3D" id="3.40.50.300">
    <property type="entry name" value="P-loop containing nucleotide triphosphate hydrolases"/>
    <property type="match status" value="1"/>
</dbReference>
<dbReference type="InterPro" id="IPR001650">
    <property type="entry name" value="Helicase_C-like"/>
</dbReference>
<dbReference type="SMART" id="SM00490">
    <property type="entry name" value="HELICc"/>
    <property type="match status" value="1"/>
</dbReference>
<dbReference type="STRING" id="857293.CAAU_1763"/>
<keyword evidence="2" id="KW-0378">Hydrolase</keyword>
<evidence type="ECO:0000256" key="2">
    <source>
        <dbReference type="ARBA" id="ARBA00022801"/>
    </source>
</evidence>
<dbReference type="SUPFAM" id="SSF52540">
    <property type="entry name" value="P-loop containing nucleoside triphosphate hydrolases"/>
    <property type="match status" value="2"/>
</dbReference>
<dbReference type="PROSITE" id="PS51192">
    <property type="entry name" value="HELICASE_ATP_BIND_1"/>
    <property type="match status" value="1"/>
</dbReference>
<keyword evidence="9" id="KW-1185">Reference proteome</keyword>
<dbReference type="Gene3D" id="3.40.50.10810">
    <property type="entry name" value="Tandem AAA-ATPase domain"/>
    <property type="match status" value="1"/>
</dbReference>
<name>I7J5L8_9CLOT</name>
<dbReference type="GO" id="GO:0016787">
    <property type="term" value="F:hydrolase activity"/>
    <property type="evidence" value="ECO:0007669"/>
    <property type="project" value="UniProtKB-KW"/>
</dbReference>
<evidence type="ECO:0000313" key="9">
    <source>
        <dbReference type="Proteomes" id="UP000007652"/>
    </source>
</evidence>
<dbReference type="PANTHER" id="PTHR10799">
    <property type="entry name" value="SNF2/RAD54 HELICASE FAMILY"/>
    <property type="match status" value="1"/>
</dbReference>
<reference evidence="8 9" key="1">
    <citation type="journal article" date="2011" name="J. Bacteriol.">
        <title>Draft genome sequence of Caloramator australicus strain RC3T, a thermoanaerobe from the Great Artesian Basin of Australia.</title>
        <authorList>
            <person name="Ogg C.D."/>
            <person name="Patel B.K.C."/>
        </authorList>
    </citation>
    <scope>NUCLEOTIDE SEQUENCE [LARGE SCALE GENOMIC DNA]</scope>
    <source>
        <strain evidence="8 9">RC3</strain>
    </source>
</reference>
<evidence type="ECO:0000256" key="1">
    <source>
        <dbReference type="ARBA" id="ARBA00022741"/>
    </source>
</evidence>
<dbReference type="OrthoDB" id="9814088at2"/>
<dbReference type="Pfam" id="PF00176">
    <property type="entry name" value="SNF2-rel_dom"/>
    <property type="match status" value="1"/>
</dbReference>
<evidence type="ECO:0000259" key="7">
    <source>
        <dbReference type="PROSITE" id="PS51194"/>
    </source>
</evidence>
<dbReference type="RefSeq" id="WP_008909105.1">
    <property type="nucleotide sequence ID" value="NZ_CAKP01000096.1"/>
</dbReference>
<dbReference type="Proteomes" id="UP000007652">
    <property type="component" value="Unassembled WGS sequence"/>
</dbReference>
<dbReference type="AlphaFoldDB" id="I7J5L8"/>
<dbReference type="SMART" id="SM00487">
    <property type="entry name" value="DEXDc"/>
    <property type="match status" value="1"/>
</dbReference>
<evidence type="ECO:0000256" key="5">
    <source>
        <dbReference type="SAM" id="Coils"/>
    </source>
</evidence>
<evidence type="ECO:0000256" key="4">
    <source>
        <dbReference type="ARBA" id="ARBA00022840"/>
    </source>
</evidence>
<proteinExistence type="predicted"/>
<keyword evidence="1" id="KW-0547">Nucleotide-binding</keyword>
<dbReference type="GO" id="GO:0004386">
    <property type="term" value="F:helicase activity"/>
    <property type="evidence" value="ECO:0007669"/>
    <property type="project" value="UniProtKB-KW"/>
</dbReference>
<dbReference type="Pfam" id="PF00271">
    <property type="entry name" value="Helicase_C"/>
    <property type="match status" value="1"/>
</dbReference>
<keyword evidence="3" id="KW-0347">Helicase</keyword>
<feature type="coiled-coil region" evidence="5">
    <location>
        <begin position="633"/>
        <end position="660"/>
    </location>
</feature>
<dbReference type="EMBL" id="CAKP01000096">
    <property type="protein sequence ID" value="CCJ33847.1"/>
    <property type="molecule type" value="Genomic_DNA"/>
</dbReference>
<dbReference type="InterPro" id="IPR027417">
    <property type="entry name" value="P-loop_NTPase"/>
</dbReference>
<gene>
    <name evidence="8" type="ORF">CAAU_1763</name>
</gene>
<evidence type="ECO:0000259" key="6">
    <source>
        <dbReference type="PROSITE" id="PS51192"/>
    </source>
</evidence>
<keyword evidence="4" id="KW-0067">ATP-binding</keyword>
<sequence>MVEVGKYVYAKELKRHVKILDVVELWGYKIFLALDTSTNKLLKLNEENIELQIKNNIYEFKYILYSAKIKNEISNGILSPISGSILPLPHQIYALKRAISNDNIRYILADEVGLGKTIEAGLILKELKIRGLIKRILIITPKGLVTQWQEELREKFKEEFNIILPQYFDSLKKIYGDGNIWTKFDQVITSHDSVKPVENRAGWTKEDIDLLNSERFINLISSGWDLIIIDEAHRLSGSSSDVARYKLGKALSLSTPYLLLLSATPHQGKSDSFLRLLKFLDEEAFPNEKAITRQVVSPYVIRTEKRDAIDFDGYKLFKNRYTKIININWTEKHELQRLLYEKVTNYVSRGYNRAIKERKNYIGFLMVLMQRLVTSSTRAIRDFVERRIEVLNNQYFDNEKYDIEDIYDGYGEEALEELIATTSFDIKKEIEELKEILTVAQQAEYQFIDAKLEMLYDIIFKIRMEENEAKFLIFTEFIGTQNYLKEMLSKKGYKIALLNGSMDMDERKEVLINFKEDADILISTDAGGEGLNLQFCHIVINYDMPWNPMKIEQRIGRVDRIGQHRDVLVFNFILEDTIENRVRKILEEKLQIIYKEFGVDKISDVLDSFDAGVDFTDVYIKSIANPKYMDVFIKSVEEKIKEKTKNLSELKEILKDKKELNLDLIYDLPSQDIIYYLKEMYKYKCLSIGEEVKLDFIPINLFDERIKSLLNIQEFPIKDKIPRVNLSNKFEKGYWSLWEVNISDNERYCKVFSVFINSIGDYRPATSKALFELFLKENIDFDGECGLRQDIFSIISKIAKDIGYNYFSDMKEDYFKNVEKELEKYKTAYNLRKEAAMKIGIESIKKHRLSQIEMEEKNKLNLIENKKKIIPNLKLLYMVYVE</sequence>
<dbReference type="CDD" id="cd18011">
    <property type="entry name" value="DEXDc_RapA"/>
    <property type="match status" value="1"/>
</dbReference>
<feature type="domain" description="Helicase ATP-binding" evidence="6">
    <location>
        <begin position="97"/>
        <end position="283"/>
    </location>
</feature>
<keyword evidence="5" id="KW-0175">Coiled coil</keyword>
<dbReference type="InterPro" id="IPR014001">
    <property type="entry name" value="Helicase_ATP-bd"/>
</dbReference>
<dbReference type="CDD" id="cd18793">
    <property type="entry name" value="SF2_C_SNF"/>
    <property type="match status" value="1"/>
</dbReference>
<accession>I7J5L8</accession>
<dbReference type="PROSITE" id="PS51194">
    <property type="entry name" value="HELICASE_CTER"/>
    <property type="match status" value="1"/>
</dbReference>
<organism evidence="8 9">
    <name type="scientific">Caloramator australicus RC3</name>
    <dbReference type="NCBI Taxonomy" id="857293"/>
    <lineage>
        <taxon>Bacteria</taxon>
        <taxon>Bacillati</taxon>
        <taxon>Bacillota</taxon>
        <taxon>Clostridia</taxon>
        <taxon>Eubacteriales</taxon>
        <taxon>Clostridiaceae</taxon>
        <taxon>Caloramator</taxon>
    </lineage>
</organism>
<evidence type="ECO:0000313" key="8">
    <source>
        <dbReference type="EMBL" id="CCJ33847.1"/>
    </source>
</evidence>
<dbReference type="InterPro" id="IPR049730">
    <property type="entry name" value="SNF2/RAD54-like_C"/>
</dbReference>
<protein>
    <recommendedName>
        <fullName evidence="10">Helicase</fullName>
    </recommendedName>
</protein>
<dbReference type="GO" id="GO:0005524">
    <property type="term" value="F:ATP binding"/>
    <property type="evidence" value="ECO:0007669"/>
    <property type="project" value="UniProtKB-KW"/>
</dbReference>
<dbReference type="InterPro" id="IPR000330">
    <property type="entry name" value="SNF2_N"/>
</dbReference>
<dbReference type="InterPro" id="IPR038718">
    <property type="entry name" value="SNF2-like_sf"/>
</dbReference>
<feature type="domain" description="Helicase C-terminal" evidence="7">
    <location>
        <begin position="454"/>
        <end position="610"/>
    </location>
</feature>
<comment type="caution">
    <text evidence="8">The sequence shown here is derived from an EMBL/GenBank/DDBJ whole genome shotgun (WGS) entry which is preliminary data.</text>
</comment>